<evidence type="ECO:0000313" key="10">
    <source>
        <dbReference type="Proteomes" id="UP001583280"/>
    </source>
</evidence>
<dbReference type="PROSITE" id="PS50909">
    <property type="entry name" value="GAT"/>
    <property type="match status" value="1"/>
</dbReference>
<dbReference type="SMART" id="SM00288">
    <property type="entry name" value="VHS"/>
    <property type="match status" value="1"/>
</dbReference>
<dbReference type="CDD" id="cd14232">
    <property type="entry name" value="GAT_LSB5"/>
    <property type="match status" value="1"/>
</dbReference>
<feature type="compositionally biased region" description="Acidic residues" evidence="6">
    <location>
        <begin position="686"/>
        <end position="696"/>
    </location>
</feature>
<evidence type="ECO:0000256" key="1">
    <source>
        <dbReference type="ARBA" id="ARBA00004123"/>
    </source>
</evidence>
<feature type="compositionally biased region" description="Low complexity" evidence="6">
    <location>
        <begin position="718"/>
        <end position="735"/>
    </location>
</feature>
<sequence>MNATKRKFNALIQGMGNRSSPSTPSRHLDSEHPQKSPHSLLASPSARKTTNANSHTTAMLPSYSLLTPDDSSKRRRLGPNDATIITSAPGSTTKISGISLRKWGSSASKSTMRPSSVAGPVTKVTNLTPPMSAAKYCPSDRNELIKRLTTFQEISDWTPKPDRVSEIEWAKRGWACQGKERVRCTLCHKELVVRFNMKEVDGKEVPVLMPSEIEDALIDKYCQLMVDAHQDNCLWRQSGCEDSLLRISFSNSLANFEALRLRYDELCARSDSLPYDFNLRLPEGLDLDVVLSQLPHDFFSKPAPPPKTSDPKTPNRVALALAIMGWQGLTNPRIGAIPNSASCHTCLRRLGLWMFKSKELAPDGSIAVPAAMDYLDPAREHRFFCPWKNPQTQRLATARSKSGTDLTAWKALVQSIRNEAYLRERLNDDPKNKVNRMRSRSELPSTPTKGGRPALPVTPGSGAVDGSLLLTPGTPATNGIDDAARDSKDKERWARLRRVKSLFDTKSSRKKKANSRPGTATSRPDTAVSIFSKKPYTAVTVAVETQTGESFAVDDFSCIPNLVELVSLQQSGPEEAARAIRKKLKYGNVHRQLRALVILDGLIQNAGPRFQRTFANEPLLERLRVCATSPHSDPEVRKKCGELFRGWVQYKNIAGMNGIASLVNQLPRRKVVVTRDVSKAVRETENPFDDDEDNDAETSKPSQAAGSTHRPSVSTEWPAGSSPSTSALASTSSSGYQSFGHAKSSSGFWSSRKKDKEKEKEKRKSNKDKWRAPINLQTERPRIKATIADSSLAATNLLNSMQVVNRETERISENQVCVQRFEECKTLRRQVLRYIHNIHSEEFLGGLLHANDELINALITFEQLDRSINADSDSDDDLAAQAHMYRMAQLRTNETGNSTSGATSLPSPDMAGLSLENPTTPSSPPSTSAPSSRRGSRAPPPRPSAASKPSRNTGIAQNIQQQQPLASVMTLRKPEQLEDENDPFADSNVIN</sequence>
<feature type="compositionally biased region" description="Polar residues" evidence="6">
    <location>
        <begin position="83"/>
        <end position="96"/>
    </location>
</feature>
<reference evidence="9 10" key="1">
    <citation type="journal article" date="2024" name="IMA Fungus">
        <title>IMA Genome - F19 : A genome assembly and annotation guide to empower mycologists, including annotated draft genome sequences of Ceratocystis pirilliformis, Diaporthe australafricana, Fusarium ophioides, Paecilomyces lecythidis, and Sporothrix stenoceras.</title>
        <authorList>
            <person name="Aylward J."/>
            <person name="Wilson A.M."/>
            <person name="Visagie C.M."/>
            <person name="Spraker J."/>
            <person name="Barnes I."/>
            <person name="Buitendag C."/>
            <person name="Ceriani C."/>
            <person name="Del Mar Angel L."/>
            <person name="du Plessis D."/>
            <person name="Fuchs T."/>
            <person name="Gasser K."/>
            <person name="Kramer D."/>
            <person name="Li W."/>
            <person name="Munsamy K."/>
            <person name="Piso A."/>
            <person name="Price J.L."/>
            <person name="Sonnekus B."/>
            <person name="Thomas C."/>
            <person name="van der Nest A."/>
            <person name="van Dijk A."/>
            <person name="van Heerden A."/>
            <person name="van Vuuren N."/>
            <person name="Yilmaz N."/>
            <person name="Duong T.A."/>
            <person name="van der Merwe N.A."/>
            <person name="Wingfield M.J."/>
            <person name="Wingfield B.D."/>
        </authorList>
    </citation>
    <scope>NUCLEOTIDE SEQUENCE [LARGE SCALE GENOMIC DNA]</scope>
    <source>
        <strain evidence="9 10">CMW 12675</strain>
    </source>
</reference>
<dbReference type="InterPro" id="IPR045007">
    <property type="entry name" value="LSB5"/>
</dbReference>
<dbReference type="InterPro" id="IPR038425">
    <property type="entry name" value="GAT_sf"/>
</dbReference>
<dbReference type="InterPro" id="IPR004152">
    <property type="entry name" value="GAT_dom"/>
</dbReference>
<keyword evidence="10" id="KW-1185">Reference proteome</keyword>
<evidence type="ECO:0000256" key="5">
    <source>
        <dbReference type="ARBA" id="ARBA00023242"/>
    </source>
</evidence>
<evidence type="ECO:0000256" key="3">
    <source>
        <dbReference type="ARBA" id="ARBA00022448"/>
    </source>
</evidence>
<feature type="region of interest" description="Disordered" evidence="6">
    <location>
        <begin position="504"/>
        <end position="525"/>
    </location>
</feature>
<comment type="subunit">
    <text evidence="2">Component of the ESCRT-0 complex composed of HSE1 and VPS27.</text>
</comment>
<evidence type="ECO:0000256" key="2">
    <source>
        <dbReference type="ARBA" id="ARBA00011446"/>
    </source>
</evidence>
<name>A0ABR3ZB28_9PEZI</name>
<feature type="region of interest" description="Disordered" evidence="6">
    <location>
        <begin position="472"/>
        <end position="491"/>
    </location>
</feature>
<evidence type="ECO:0000259" key="7">
    <source>
        <dbReference type="PROSITE" id="PS50179"/>
    </source>
</evidence>
<dbReference type="InterPro" id="IPR013909">
    <property type="entry name" value="NuBaID_C"/>
</dbReference>
<evidence type="ECO:0000256" key="4">
    <source>
        <dbReference type="ARBA" id="ARBA00022927"/>
    </source>
</evidence>
<dbReference type="Proteomes" id="UP001583280">
    <property type="component" value="Unassembled WGS sequence"/>
</dbReference>
<feature type="compositionally biased region" description="Polar residues" evidence="6">
    <location>
        <begin position="699"/>
        <end position="715"/>
    </location>
</feature>
<dbReference type="PROSITE" id="PS50179">
    <property type="entry name" value="VHS"/>
    <property type="match status" value="1"/>
</dbReference>
<dbReference type="Pfam" id="PF08600">
    <property type="entry name" value="NuBaID_C"/>
    <property type="match status" value="1"/>
</dbReference>
<feature type="region of interest" description="Disordered" evidence="6">
    <location>
        <begin position="427"/>
        <end position="461"/>
    </location>
</feature>
<keyword evidence="3" id="KW-0813">Transport</keyword>
<keyword evidence="5" id="KW-0539">Nucleus</keyword>
<feature type="region of interest" description="Disordered" evidence="6">
    <location>
        <begin position="1"/>
        <end position="124"/>
    </location>
</feature>
<evidence type="ECO:0000259" key="8">
    <source>
        <dbReference type="PROSITE" id="PS50909"/>
    </source>
</evidence>
<dbReference type="Gene3D" id="1.25.40.90">
    <property type="match status" value="1"/>
</dbReference>
<dbReference type="EMBL" id="JAWDJO010000040">
    <property type="protein sequence ID" value="KAL1897774.1"/>
    <property type="molecule type" value="Genomic_DNA"/>
</dbReference>
<dbReference type="PANTHER" id="PTHR47789:SF1">
    <property type="entry name" value="LAS SEVENTEEN-BINDING PROTEIN 5"/>
    <property type="match status" value="1"/>
</dbReference>
<feature type="domain" description="GAT" evidence="8">
    <location>
        <begin position="778"/>
        <end position="866"/>
    </location>
</feature>
<gene>
    <name evidence="9" type="ORF">Cpir12675_002199</name>
</gene>
<dbReference type="Gene3D" id="1.20.58.160">
    <property type="match status" value="1"/>
</dbReference>
<feature type="region of interest" description="Disordered" evidence="6">
    <location>
        <begin position="892"/>
        <end position="991"/>
    </location>
</feature>
<feature type="compositionally biased region" description="Basic and acidic residues" evidence="6">
    <location>
        <begin position="482"/>
        <end position="491"/>
    </location>
</feature>
<feature type="compositionally biased region" description="Polar residues" evidence="6">
    <location>
        <begin position="105"/>
        <end position="114"/>
    </location>
</feature>
<feature type="compositionally biased region" description="Polar residues" evidence="6">
    <location>
        <begin position="16"/>
        <end position="25"/>
    </location>
</feature>
<accession>A0ABR3ZB28</accession>
<feature type="compositionally biased region" description="Polar residues" evidence="6">
    <location>
        <begin position="46"/>
        <end position="59"/>
    </location>
</feature>
<dbReference type="PANTHER" id="PTHR47789">
    <property type="entry name" value="LAS SEVENTEEN-BINDING PROTEIN 5"/>
    <property type="match status" value="1"/>
</dbReference>
<dbReference type="InterPro" id="IPR002014">
    <property type="entry name" value="VHS_dom"/>
</dbReference>
<organism evidence="9 10">
    <name type="scientific">Ceratocystis pirilliformis</name>
    <dbReference type="NCBI Taxonomy" id="259994"/>
    <lineage>
        <taxon>Eukaryota</taxon>
        <taxon>Fungi</taxon>
        <taxon>Dikarya</taxon>
        <taxon>Ascomycota</taxon>
        <taxon>Pezizomycotina</taxon>
        <taxon>Sordariomycetes</taxon>
        <taxon>Hypocreomycetidae</taxon>
        <taxon>Microascales</taxon>
        <taxon>Ceratocystidaceae</taxon>
        <taxon>Ceratocystis</taxon>
    </lineage>
</organism>
<dbReference type="SUPFAM" id="SSF89009">
    <property type="entry name" value="GAT-like domain"/>
    <property type="match status" value="1"/>
</dbReference>
<dbReference type="InterPro" id="IPR008942">
    <property type="entry name" value="ENTH_VHS"/>
</dbReference>
<dbReference type="SUPFAM" id="SSF48464">
    <property type="entry name" value="ENTH/VHS domain"/>
    <property type="match status" value="1"/>
</dbReference>
<comment type="caution">
    <text evidence="9">The sequence shown here is derived from an EMBL/GenBank/DDBJ whole genome shotgun (WGS) entry which is preliminary data.</text>
</comment>
<evidence type="ECO:0008006" key="11">
    <source>
        <dbReference type="Google" id="ProtNLM"/>
    </source>
</evidence>
<feature type="compositionally biased region" description="Polar residues" evidence="6">
    <location>
        <begin position="892"/>
        <end position="906"/>
    </location>
</feature>
<feature type="compositionally biased region" description="Polar residues" evidence="6">
    <location>
        <begin position="952"/>
        <end position="965"/>
    </location>
</feature>
<feature type="compositionally biased region" description="Basic and acidic residues" evidence="6">
    <location>
        <begin position="752"/>
        <end position="771"/>
    </location>
</feature>
<proteinExistence type="predicted"/>
<dbReference type="CDD" id="cd16980">
    <property type="entry name" value="VHS_Lsb5"/>
    <property type="match status" value="1"/>
</dbReference>
<comment type="subcellular location">
    <subcellularLocation>
        <location evidence="1">Nucleus</location>
    </subcellularLocation>
</comment>
<dbReference type="InterPro" id="IPR044103">
    <property type="entry name" value="GAT_LSB5"/>
</dbReference>
<dbReference type="Pfam" id="PF00790">
    <property type="entry name" value="VHS"/>
    <property type="match status" value="1"/>
</dbReference>
<evidence type="ECO:0000313" key="9">
    <source>
        <dbReference type="EMBL" id="KAL1897774.1"/>
    </source>
</evidence>
<protein>
    <recommendedName>
        <fullName evidence="11">Protein lsb5</fullName>
    </recommendedName>
</protein>
<keyword evidence="4" id="KW-0653">Protein transport</keyword>
<dbReference type="InterPro" id="IPR012935">
    <property type="entry name" value="NuBaID_N"/>
</dbReference>
<feature type="region of interest" description="Disordered" evidence="6">
    <location>
        <begin position="682"/>
        <end position="775"/>
    </location>
</feature>
<dbReference type="Pfam" id="PF07967">
    <property type="entry name" value="zf-C3HC"/>
    <property type="match status" value="1"/>
</dbReference>
<feature type="domain" description="VHS" evidence="7">
    <location>
        <begin position="546"/>
        <end position="674"/>
    </location>
</feature>
<evidence type="ECO:0000256" key="6">
    <source>
        <dbReference type="SAM" id="MobiDB-lite"/>
    </source>
</evidence>